<dbReference type="FunFam" id="3.30.300.30:FF:000010">
    <property type="entry name" value="Enterobactin synthetase component F"/>
    <property type="match status" value="2"/>
</dbReference>
<gene>
    <name evidence="5" type="ORF">G9444_2006</name>
</gene>
<feature type="domain" description="Carrier" evidence="4">
    <location>
        <begin position="2749"/>
        <end position="2824"/>
    </location>
</feature>
<evidence type="ECO:0000256" key="2">
    <source>
        <dbReference type="ARBA" id="ARBA00022450"/>
    </source>
</evidence>
<dbReference type="PANTHER" id="PTHR45527">
    <property type="entry name" value="NONRIBOSOMAL PEPTIDE SYNTHETASE"/>
    <property type="match status" value="1"/>
</dbReference>
<dbReference type="Gene3D" id="3.40.50.980">
    <property type="match status" value="6"/>
</dbReference>
<dbReference type="PROSITE" id="PS00012">
    <property type="entry name" value="PHOSPHOPANTETHEINE"/>
    <property type="match status" value="4"/>
</dbReference>
<reference evidence="5 6" key="1">
    <citation type="submission" date="2020-03" db="EMBL/GenBank/DDBJ databases">
        <title>Screen low temperature-resistant strains for efficient degradation of petroleum hydrocarbons under the low temperature.</title>
        <authorList>
            <person name="Wang Y."/>
            <person name="Chen J."/>
        </authorList>
    </citation>
    <scope>NUCLEOTIDE SEQUENCE [LARGE SCALE GENOMIC DNA]</scope>
    <source>
        <strain evidence="5 6">KB1</strain>
    </source>
</reference>
<evidence type="ECO:0000256" key="1">
    <source>
        <dbReference type="ARBA" id="ARBA00001957"/>
    </source>
</evidence>
<protein>
    <submittedName>
        <fullName evidence="5">Non-ribosomal peptide synthetase</fullName>
    </submittedName>
</protein>
<dbReference type="UniPathway" id="UPA00011"/>
<dbReference type="PROSITE" id="PS00455">
    <property type="entry name" value="AMP_BINDING"/>
    <property type="match status" value="3"/>
</dbReference>
<feature type="domain" description="Carrier" evidence="4">
    <location>
        <begin position="644"/>
        <end position="719"/>
    </location>
</feature>
<dbReference type="InterPro" id="IPR020845">
    <property type="entry name" value="AMP-binding_CS"/>
</dbReference>
<dbReference type="PANTHER" id="PTHR45527:SF14">
    <property type="entry name" value="PLIPASTATIN SYNTHASE SUBUNIT B"/>
    <property type="match status" value="1"/>
</dbReference>
<evidence type="ECO:0000313" key="5">
    <source>
        <dbReference type="EMBL" id="QIP39250.1"/>
    </source>
</evidence>
<dbReference type="FunFam" id="3.40.50.980:FF:000001">
    <property type="entry name" value="Non-ribosomal peptide synthetase"/>
    <property type="match status" value="3"/>
</dbReference>
<evidence type="ECO:0000313" key="6">
    <source>
        <dbReference type="Proteomes" id="UP000502345"/>
    </source>
</evidence>
<keyword evidence="3" id="KW-0597">Phosphoprotein</keyword>
<dbReference type="GO" id="GO:0047527">
    <property type="term" value="F:2,3-dihydroxybenzoate-serine ligase activity"/>
    <property type="evidence" value="ECO:0007669"/>
    <property type="project" value="TreeGrafter"/>
</dbReference>
<feature type="domain" description="Carrier" evidence="4">
    <location>
        <begin position="1696"/>
        <end position="1771"/>
    </location>
</feature>
<dbReference type="InterPro" id="IPR009081">
    <property type="entry name" value="PP-bd_ACP"/>
</dbReference>
<dbReference type="Gene3D" id="3.30.559.10">
    <property type="entry name" value="Chloramphenicol acetyltransferase-like domain"/>
    <property type="match status" value="4"/>
</dbReference>
<dbReference type="Gene3D" id="3.40.50.12780">
    <property type="entry name" value="N-terminal domain of ligase-like"/>
    <property type="match status" value="2"/>
</dbReference>
<dbReference type="CDD" id="cd17643">
    <property type="entry name" value="A_NRPS_Cytc1-like"/>
    <property type="match status" value="1"/>
</dbReference>
<dbReference type="InterPro" id="IPR001242">
    <property type="entry name" value="Condensation_dom"/>
</dbReference>
<dbReference type="FunFam" id="3.40.50.12780:FF:000012">
    <property type="entry name" value="Non-ribosomal peptide synthetase"/>
    <property type="match status" value="3"/>
</dbReference>
<dbReference type="Pfam" id="PF00668">
    <property type="entry name" value="Condensation"/>
    <property type="match status" value="4"/>
</dbReference>
<name>A0A6G9CR15_RHOER</name>
<dbReference type="InterPro" id="IPR010071">
    <property type="entry name" value="AA_adenyl_dom"/>
</dbReference>
<dbReference type="CDD" id="cd17646">
    <property type="entry name" value="A_NRPS_AB3403-like"/>
    <property type="match status" value="2"/>
</dbReference>
<accession>A0A6G9CR15</accession>
<dbReference type="SUPFAM" id="SSF47336">
    <property type="entry name" value="ACP-like"/>
    <property type="match status" value="4"/>
</dbReference>
<dbReference type="InterPro" id="IPR036736">
    <property type="entry name" value="ACP-like_sf"/>
</dbReference>
<dbReference type="Pfam" id="PF00501">
    <property type="entry name" value="AMP-binding"/>
    <property type="match status" value="4"/>
</dbReference>
<dbReference type="CDD" id="cd05930">
    <property type="entry name" value="A_NRPS"/>
    <property type="match status" value="1"/>
</dbReference>
<dbReference type="Gene3D" id="1.10.1200.10">
    <property type="entry name" value="ACP-like"/>
    <property type="match status" value="4"/>
</dbReference>
<evidence type="ECO:0000256" key="3">
    <source>
        <dbReference type="ARBA" id="ARBA00022553"/>
    </source>
</evidence>
<dbReference type="InterPro" id="IPR042099">
    <property type="entry name" value="ANL_N_sf"/>
</dbReference>
<organism evidence="5 6">
    <name type="scientific">Rhodococcus erythropolis</name>
    <name type="common">Arthrobacter picolinophilus</name>
    <dbReference type="NCBI Taxonomy" id="1833"/>
    <lineage>
        <taxon>Bacteria</taxon>
        <taxon>Bacillati</taxon>
        <taxon>Actinomycetota</taxon>
        <taxon>Actinomycetes</taxon>
        <taxon>Mycobacteriales</taxon>
        <taxon>Nocardiaceae</taxon>
        <taxon>Rhodococcus</taxon>
        <taxon>Rhodococcus erythropolis group</taxon>
    </lineage>
</organism>
<keyword evidence="2" id="KW-0596">Phosphopantetheine</keyword>
<dbReference type="Gene3D" id="2.30.38.10">
    <property type="entry name" value="Luciferase, Domain 3"/>
    <property type="match status" value="3"/>
</dbReference>
<dbReference type="Gene3D" id="3.30.559.30">
    <property type="entry name" value="Nonribosomal peptide synthetase, condensation domain"/>
    <property type="match status" value="4"/>
</dbReference>
<dbReference type="SUPFAM" id="SSF52777">
    <property type="entry name" value="CoA-dependent acyltransferases"/>
    <property type="match status" value="8"/>
</dbReference>
<dbReference type="InterPro" id="IPR045851">
    <property type="entry name" value="AMP-bd_C_sf"/>
</dbReference>
<dbReference type="InterPro" id="IPR025110">
    <property type="entry name" value="AMP-bd_C"/>
</dbReference>
<dbReference type="EMBL" id="CP050124">
    <property type="protein sequence ID" value="QIP39250.1"/>
    <property type="molecule type" value="Genomic_DNA"/>
</dbReference>
<dbReference type="PROSITE" id="PS50075">
    <property type="entry name" value="CARRIER"/>
    <property type="match status" value="4"/>
</dbReference>
<dbReference type="CDD" id="cd19540">
    <property type="entry name" value="LCL_NRPS-like"/>
    <property type="match status" value="4"/>
</dbReference>
<dbReference type="GO" id="GO:0009239">
    <property type="term" value="P:enterobactin biosynthetic process"/>
    <property type="evidence" value="ECO:0007669"/>
    <property type="project" value="TreeGrafter"/>
</dbReference>
<dbReference type="GO" id="GO:0043041">
    <property type="term" value="P:amino acid activation for nonribosomal peptide biosynthetic process"/>
    <property type="evidence" value="ECO:0007669"/>
    <property type="project" value="TreeGrafter"/>
</dbReference>
<dbReference type="Pfam" id="PF00550">
    <property type="entry name" value="PP-binding"/>
    <property type="match status" value="4"/>
</dbReference>
<dbReference type="FunFam" id="3.40.50.980:FF:000002">
    <property type="entry name" value="Enterobactin synthetase component F"/>
    <property type="match status" value="3"/>
</dbReference>
<dbReference type="GO" id="GO:0008610">
    <property type="term" value="P:lipid biosynthetic process"/>
    <property type="evidence" value="ECO:0007669"/>
    <property type="project" value="UniProtKB-ARBA"/>
</dbReference>
<dbReference type="GO" id="GO:0072330">
    <property type="term" value="P:monocarboxylic acid biosynthetic process"/>
    <property type="evidence" value="ECO:0007669"/>
    <property type="project" value="UniProtKB-ARBA"/>
</dbReference>
<dbReference type="NCBIfam" id="TIGR01733">
    <property type="entry name" value="AA-adenyl-dom"/>
    <property type="match status" value="4"/>
</dbReference>
<dbReference type="InterPro" id="IPR023213">
    <property type="entry name" value="CAT-like_dom_sf"/>
</dbReference>
<dbReference type="SUPFAM" id="SSF56801">
    <property type="entry name" value="Acetyl-CoA synthetase-like"/>
    <property type="match status" value="5"/>
</dbReference>
<comment type="cofactor">
    <cofactor evidence="1">
        <name>pantetheine 4'-phosphate</name>
        <dbReference type="ChEBI" id="CHEBI:47942"/>
    </cofactor>
</comment>
<dbReference type="FunFam" id="1.10.1200.10:FF:000016">
    <property type="entry name" value="Non-ribosomal peptide synthase"/>
    <property type="match status" value="2"/>
</dbReference>
<dbReference type="Gene3D" id="3.30.300.30">
    <property type="match status" value="4"/>
</dbReference>
<dbReference type="FunFam" id="2.30.38.10:FF:000001">
    <property type="entry name" value="Non-ribosomal peptide synthetase PvdI"/>
    <property type="match status" value="2"/>
</dbReference>
<dbReference type="Proteomes" id="UP000502345">
    <property type="component" value="Chromosome"/>
</dbReference>
<dbReference type="InterPro" id="IPR020806">
    <property type="entry name" value="PKS_PP-bd"/>
</dbReference>
<dbReference type="GO" id="GO:0005829">
    <property type="term" value="C:cytosol"/>
    <property type="evidence" value="ECO:0007669"/>
    <property type="project" value="TreeGrafter"/>
</dbReference>
<dbReference type="SMART" id="SM00823">
    <property type="entry name" value="PKS_PP"/>
    <property type="match status" value="4"/>
</dbReference>
<dbReference type="GO" id="GO:0009366">
    <property type="term" value="C:enterobactin synthetase complex"/>
    <property type="evidence" value="ECO:0007669"/>
    <property type="project" value="TreeGrafter"/>
</dbReference>
<sequence length="4606" mass="494930">MGVDLYDQSCVGSAPCCRQLEEVLMSVGMPGPQSLTIEDLPRLIAAVAEAEPDRTALVHADAEVTYERLHSELTTLDSAMGGALGPDALVPVVISTLLPELLATREGGLESVVGALIADATSVVAFEAPSVVESTLVSLFEEQVARTPDAVALRFGSTASTYAEFDRRVNQLARELVARGVGPDTLVGLGIRRSVELLVAMYAIVKAGGAYVPLDPDHPAERLAYVIDVAAPVLVLTTSVDAVGIPENVDVLRIDDIDVSAHSGAPLADGDRLSPLRTDNLAYVIFTSGSTGRPKGVGVSHEAIVANLRWRQSEYPFTDEDVILQKTPFTFDVSVWEFFWPLQVGACLVIAKPDGHRDPAYVAATMIEYGVTVVHFVPSMLAVFVAEPRASEITSLRYVFASGEALPAQTAARLRDVSTAELHNLYGPTEAAVDVTYYATGPQDEVSIPIGRAVAETELLVLDDALRPVPPGVPGELYLAGVQLARGYVSRPDLTADRFVAHSTSDGERMYRTGDLVRWRGAGADRLLEYLGRTDFQVKLRGLRIELGEIESALLDNDAIAQAAVLVHSDAALGDNLVAYVVPASGVVLDTDALARELGGRLPDYMVPSLFVELEAFPLNASGKLDRKALPAPEFTAQVVEYRAPSTPVEKTLIAIFADLLGRDDLGIDDGFFDLGGNSLLATRVVARANAELGVELDMRAFFDAPTVSELASLVGDSAGRGTKAPLVAQERPDRIPLSLAQQRMWFLNRFDSTSAVDHIPVVLRLTGMLDAAALRSAIDDLVERHESLRTVYPEVDGVGYQQILTVSDVELDLSPVAVAESEITERVITEITGGFDVTSQVPLRVKLFQVAASEYVLVFVVHHISGDGFSMGPLVRDVVTAYASRAAGSAPEFTPLDVQYADFSIWQRTVLGSEHDAESVISRQIDYWTQQLDGLPERLDLPMDRPRPPVASYRGASHTMTIGADVLARLESIAQANKATVFMVLHSAIAVLLARLSGTTDIAIGTPVAGRGDRALDDVIGMFVNTLVLRTEINPASTFDELVNQARIADLDAFGNADVPFERLVEVLDPARSQAHNPLFQVMLAFQNLGQKTQSGATLGGLEVSGFELESAVAKFDLQFTVWEDIEVGGLSVVIDYARDLFDASTIETFGSRLSVLLGAVAADPAVLVGEIDLFGAGEAARVLDWSVGQRVSIGDRSPLALFARHVSRDRSTVAVVADDRTLTYGELDARSSVLSQDLLAAGVGADDVVALVLPRSWQWVVAMLAVWKTGAGYTPIDPTLPTERVNTLLEDTSARVVIASGGVQTALPVLRVESTDGAESGDSVPEWVDHWRERGAGERVGYVISTSGSTGRPKPTVVPMAGIENTTAWYRSELPDAAGVVVASSPSFDLTQKNVWGPLTSGGSVHVAAAGFDPAEILRAVSDDDVQVANMSPSAFDALVDADVDGVLESLDVVFLGGEPIQVGRLKDLMAAGVRVVNSYGPTEASDVVSFQEAAPGDVNGVPIGIPIPNIELYVLDSRLQLVPAGVVGELYVGGVGVSRGYGGRFDLTAERFVANPFGSAGSRLYRTGDQVRWNGSGELDYLGRTDFQVKIRGLRIELGEIEGALVALDSVSAAVVVVHKDSLVGDRLVAYLVPAHGADVDIAAIRSTVAARLPDYMVPSAFVAIETVPLNANGKVDRRALPEPTFATLSYRAPTTVVEETVAQIFSDVLGVAQVGLDDDFFELGGNSLIATRVVSRLGQSLDTVVPVRLLFDVSTVEALAARLSTHTGDAGRMPLVPQERPERVPLSLAQQRMWFLNRFEPESGVDNIPVAVRLTGPLNTAALAGAVRDLIDRHESLRTIYPEIDGVGYQQVLGSAAVYLDLSPVRVPAETVELRVRELIQPGFDVTVEIPLRTALFQLADDEYVLVFVVHHISGDGFSMVPLVRDVVTAYAARSHGRAPSWSPLAVQFVDYTLWQREVLGSEDDPHSIISGQVNYWKSRLAGIPDQLDLPTDRPRPAVATNGGAEYQFAIEQGVVDSLDRIAREHQASRFMVVHSAFAVMLARLSGTSDIVIGTPVAGRGEQELDDVIGMFVNTLVLRTNVDLSLSFTELLRSTRESDLQAFAHADVPFERLVEIINPERSQSRNPLFQVMLTFQNVAQGSDESADIDGVTVSALDVDASVAKFDLQLTITEHDGELRGLFTYATDLFDRKTVASFVQYLTATLSAVAAAPAGPVGDVDVVGDSDLGLVVERWNSTGHDVRDVTLVDLFDEQVVRSPHSIALTFDGHQLTYLEFDRRVNQLARKLVSEGVGPDTLVGLAIRRSFDLLVAMYAVVKAGGGYLPIDPDQPVERNEYVVSTAAPICVLTTERDGFDAEGVLVVRIDTVDLSGCSDAPVTDADRLGPLRGENTAYVIFTSGSTGKPKGVAVSHRAIVNRLIWMQAEYSLLGDDVVLQKTPFTFDVSVWEFFWPLQVGARLAIAAVDGHRDPAYLAALIASERVTTIHFVPSMLEVFLADTVVTRSSTLTRVFASGEALAPQVAAQFRTVLPGTELHNLYGPTEAAVDVTFHEVTDADTTTMPIGAPVWNTRVLVLDSRLHPVPVGVAGELYLAGVQLARGYVARPDLTADRFVADPFGPAGSRLYRTGDLVRWNASGELVYIGRTDFQVKLRGLRIELGEIESILRDHPSVGSVVVAVRNDQLVAYLTAAGESLIDWLELESILGKHLPSYMVPTAHVVLDELPLNASGKLDRKQLRDPEVEIAVFREPESVVEVEVARIFADLLGIGQVGLDDDFFALGGNSLIATQIVARLGHALDTTVPVRILFDASTVESLAARIDVLVGRGGRPPLEPQERPELVPLSIAQQRMWFLNRFDSASGVDNIPIAIRLTGDLDIEAMQAALRDLFERHEILRTTYPEVDGVGYQRVLDTADALPDLSPVRIHESVVTDRVAEYVLAGFDVTADVPVRARLFDLADSQYVLVFAIHHISGDGFSMGPLVRDVVSAYAARSQGIAPTWKPLPIQFADFALWQRRVLGVESDQGSLISKQMEYWKSQLDGLPVELTLPSDRPRPRVASHSGAEYCFDIEAAMHESLNHVAREHNVSLFMVLHSALAVLLAKLSGTADIVIGTPAAGRGEQALDDLIGMFVNTLVLRTEVDPGESFTALLSKVRDTDLAGFENADVPFERLVEALDPERSQARNPLFQVGFSFQNLGQGAHGSVEIPGLSISGVDIAPTLAKFDLQFTVWETPAQAGGLTFAVTYATDLYDESTIAGLESRLNAVLTSVVANSSNAVGDIDILGEDERRTILEGWATPGAVVDDSTTLAGLFDAQVTRSPNEIAVVFGDERLTYRDIDSRANCLARTLIDSGVGSEDLVAVLLPRSVDLVVALLAVVKSGAAYLPIDPSYPDERIAYTLADASPVCAIVAPDSLRELPCPSVSPRDAAADSRPVTDADRVRPLRSRDLAYVIYTSGSTGRPKGVAVTHRNVVELFANAQTEFAFDSSDVWTLFHSYAFDFSVWELWGPLIHGGVLVVVDFETSRSPDQFRQLLTTEGVTVLNQTPSAFYQLAEADRVSGGSDGTASDLALRYVIFGGEALDLAQLTRWYDRHPDDSPQLVNMYGITETTVHVSYLPLDRASAETTTASLIGRPLDGLRVYVLDDRLQPAAIGTAGEIYVAGGQLARGYLGQSGLTSGRFVANPFASHGESMYRSGDVARWNRAGQLEYLGRSDSQVQLRGFRIELGEVETALLRVGGVARAVAVVRKDADLGDRLIAYVVPEAGSDLDASTVSTSAADFLTGYMVPDATVLLDALPLTVNGKLDSARLPAPVFASAEYRAPVSDTEKAVATVFAELLEVPQVGLDDEFFELGGNSLIATRAAARLSRSLDAVVPVRTLFDTRTVEELSSAIEVHVGTGSRKQLVAQDRPERIPLSLAQQRMWVLNQMDTDASTYNIPMALRLAGQLDVDALKFALRDVISRHESLRTLYPSDGLGPVQRIVGADLVPMFGEPTAVHDGAQMYTKVVESTTAGFDVSSEVPVRTDLLQIGEDQYVFVLVAHHIAADGQSMGPLARDVMVAYEARTRGSAPSWSPLQVQYADFALWQRDVLGSVDDAGTIAARQLDFWRTALDDLPTDVGLPTDRPRPVVQSAAAGAVQFTVDADVHSRLSDIARAKNATVFMTIHAALAVLISRLGGGSDFAIGTAVGGRGERALDDLVGMFVNTLALRTTVDAGARFEDLVSHVRDVDLAAFGEADVPYEEIVEALPPRAGGLFQIVLSLEPTAQTEFALADLTIGAVDSGVLTTKFDLQLTLTTAADGLGLSGLWLYSEDLFDKTTVESFAQRFVRVLEQVTDDPTRQVGDLDLLTDMEKSEVADGVREASAVASTTLLPQLLASVVESDPDAPAVVTDGEETAYAALDAKSSRLARLLIEEGAGPGTAISIGGGVDAVIAYWSVVKTGAAVTGAHPSDPASLTLSNDSDTSTLLLTSPEIESRLATMSDRPISYVDRARSTMADDPAVVDGDRVLTYGDLSNSLAELRKRYSVDFESRLAFAGAVGSPEHSVAVLLAASAGAAVVILGDDEAIEDSLADDWVTHVVLPDEVRSAVDRTDLPDLEYVLATGELLGW</sequence>
<dbReference type="GO" id="GO:0031177">
    <property type="term" value="F:phosphopantetheine binding"/>
    <property type="evidence" value="ECO:0007669"/>
    <property type="project" value="InterPro"/>
</dbReference>
<evidence type="ECO:0000259" key="4">
    <source>
        <dbReference type="PROSITE" id="PS50075"/>
    </source>
</evidence>
<proteinExistence type="predicted"/>
<dbReference type="InterPro" id="IPR000873">
    <property type="entry name" value="AMP-dep_synth/lig_dom"/>
</dbReference>
<dbReference type="InterPro" id="IPR006162">
    <property type="entry name" value="Ppantetheine_attach_site"/>
</dbReference>
<feature type="domain" description="Carrier" evidence="4">
    <location>
        <begin position="3819"/>
        <end position="3894"/>
    </location>
</feature>
<dbReference type="Pfam" id="PF13193">
    <property type="entry name" value="AMP-binding_C"/>
    <property type="match status" value="4"/>
</dbReference>
<dbReference type="NCBIfam" id="NF003417">
    <property type="entry name" value="PRK04813.1"/>
    <property type="match status" value="6"/>
</dbReference>